<gene>
    <name evidence="1" type="ORF">PIB30_071458</name>
</gene>
<evidence type="ECO:0000313" key="2">
    <source>
        <dbReference type="Proteomes" id="UP001341840"/>
    </source>
</evidence>
<organism evidence="1 2">
    <name type="scientific">Stylosanthes scabra</name>
    <dbReference type="NCBI Taxonomy" id="79078"/>
    <lineage>
        <taxon>Eukaryota</taxon>
        <taxon>Viridiplantae</taxon>
        <taxon>Streptophyta</taxon>
        <taxon>Embryophyta</taxon>
        <taxon>Tracheophyta</taxon>
        <taxon>Spermatophyta</taxon>
        <taxon>Magnoliopsida</taxon>
        <taxon>eudicotyledons</taxon>
        <taxon>Gunneridae</taxon>
        <taxon>Pentapetalae</taxon>
        <taxon>rosids</taxon>
        <taxon>fabids</taxon>
        <taxon>Fabales</taxon>
        <taxon>Fabaceae</taxon>
        <taxon>Papilionoideae</taxon>
        <taxon>50 kb inversion clade</taxon>
        <taxon>dalbergioids sensu lato</taxon>
        <taxon>Dalbergieae</taxon>
        <taxon>Pterocarpus clade</taxon>
        <taxon>Stylosanthes</taxon>
    </lineage>
</organism>
<accession>A0ABU6ZMG3</accession>
<dbReference type="Proteomes" id="UP001341840">
    <property type="component" value="Unassembled WGS sequence"/>
</dbReference>
<dbReference type="EMBL" id="JASCZI010272686">
    <property type="protein sequence ID" value="MED6223177.1"/>
    <property type="molecule type" value="Genomic_DNA"/>
</dbReference>
<name>A0ABU6ZMG3_9FABA</name>
<reference evidence="1 2" key="1">
    <citation type="journal article" date="2023" name="Plants (Basel)">
        <title>Bridging the Gap: Combining Genomics and Transcriptomics Approaches to Understand Stylosanthes scabra, an Orphan Legume from the Brazilian Caatinga.</title>
        <authorList>
            <person name="Ferreira-Neto J.R.C."/>
            <person name="da Silva M.D."/>
            <person name="Binneck E."/>
            <person name="de Melo N.F."/>
            <person name="da Silva R.H."/>
            <person name="de Melo A.L.T.M."/>
            <person name="Pandolfi V."/>
            <person name="Bustamante F.O."/>
            <person name="Brasileiro-Vidal A.C."/>
            <person name="Benko-Iseppon A.M."/>
        </authorList>
    </citation>
    <scope>NUCLEOTIDE SEQUENCE [LARGE SCALE GENOMIC DNA]</scope>
    <source>
        <tissue evidence="1">Leaves</tissue>
    </source>
</reference>
<protein>
    <submittedName>
        <fullName evidence="1">Uncharacterized protein</fullName>
    </submittedName>
</protein>
<evidence type="ECO:0000313" key="1">
    <source>
        <dbReference type="EMBL" id="MED6223177.1"/>
    </source>
</evidence>
<comment type="caution">
    <text evidence="1">The sequence shown here is derived from an EMBL/GenBank/DDBJ whole genome shotgun (WGS) entry which is preliminary data.</text>
</comment>
<keyword evidence="2" id="KW-1185">Reference proteome</keyword>
<sequence>MARTRHLHRVGARLSLSWSLRNGVARARHLGHAAAPPTESFLIKKGGRGRAMQMGRPRGYNYARDGKAWSITSKYVEKLLMRVPFTMINHHQTFNTNNNPKGGVTINKGVGTPTNNLNITNPTTTTIHHKIPKILDTNLHIVGNHTHQTPTLNLLMKAPFEPSIKRAKK</sequence>
<proteinExistence type="predicted"/>